<comment type="catalytic activity">
    <reaction evidence="4 5 6">
        <text>an acyl phosphate + H2O = a carboxylate + phosphate + H(+)</text>
        <dbReference type="Rhea" id="RHEA:14965"/>
        <dbReference type="ChEBI" id="CHEBI:15377"/>
        <dbReference type="ChEBI" id="CHEBI:15378"/>
        <dbReference type="ChEBI" id="CHEBI:29067"/>
        <dbReference type="ChEBI" id="CHEBI:43474"/>
        <dbReference type="ChEBI" id="CHEBI:59918"/>
        <dbReference type="EC" id="3.6.1.7"/>
    </reaction>
</comment>
<feature type="domain" description="Acylphosphatase-like" evidence="8">
    <location>
        <begin position="6"/>
        <end position="93"/>
    </location>
</feature>
<proteinExistence type="inferred from homology"/>
<dbReference type="InterPro" id="IPR001792">
    <property type="entry name" value="Acylphosphatase-like_dom"/>
</dbReference>
<feature type="active site" evidence="5">
    <location>
        <position position="21"/>
    </location>
</feature>
<evidence type="ECO:0000256" key="2">
    <source>
        <dbReference type="ARBA" id="ARBA00012150"/>
    </source>
</evidence>
<dbReference type="SUPFAM" id="SSF54975">
    <property type="entry name" value="Acylphosphatase/BLUF domain-like"/>
    <property type="match status" value="1"/>
</dbReference>
<dbReference type="Gene3D" id="3.30.70.100">
    <property type="match status" value="1"/>
</dbReference>
<dbReference type="PANTHER" id="PTHR47268">
    <property type="entry name" value="ACYLPHOSPHATASE"/>
    <property type="match status" value="1"/>
</dbReference>
<accession>A0A423PSG9</accession>
<dbReference type="Proteomes" id="UP000283993">
    <property type="component" value="Unassembled WGS sequence"/>
</dbReference>
<evidence type="ECO:0000313" key="9">
    <source>
        <dbReference type="EMBL" id="ROO28533.1"/>
    </source>
</evidence>
<organism evidence="9 10">
    <name type="scientific">Salinisphaera orenii MK-B5</name>
    <dbReference type="NCBI Taxonomy" id="856730"/>
    <lineage>
        <taxon>Bacteria</taxon>
        <taxon>Pseudomonadati</taxon>
        <taxon>Pseudomonadota</taxon>
        <taxon>Gammaproteobacteria</taxon>
        <taxon>Salinisphaerales</taxon>
        <taxon>Salinisphaeraceae</taxon>
        <taxon>Salinisphaera</taxon>
    </lineage>
</organism>
<evidence type="ECO:0000259" key="8">
    <source>
        <dbReference type="PROSITE" id="PS51160"/>
    </source>
</evidence>
<evidence type="ECO:0000256" key="5">
    <source>
        <dbReference type="PROSITE-ProRule" id="PRU00520"/>
    </source>
</evidence>
<evidence type="ECO:0000313" key="10">
    <source>
        <dbReference type="Proteomes" id="UP000283993"/>
    </source>
</evidence>
<dbReference type="PROSITE" id="PS51160">
    <property type="entry name" value="ACYLPHOSPHATASE_3"/>
    <property type="match status" value="1"/>
</dbReference>
<dbReference type="Pfam" id="PF00708">
    <property type="entry name" value="Acylphosphatase"/>
    <property type="match status" value="1"/>
</dbReference>
<evidence type="ECO:0000256" key="4">
    <source>
        <dbReference type="ARBA" id="ARBA00047645"/>
    </source>
</evidence>
<keyword evidence="5 6" id="KW-0378">Hydrolase</keyword>
<protein>
    <recommendedName>
        <fullName evidence="3 5">Acylphosphatase</fullName>
        <ecNumber evidence="2 5">3.6.1.7</ecNumber>
    </recommendedName>
</protein>
<dbReference type="InterPro" id="IPR036046">
    <property type="entry name" value="Acylphosphatase-like_dom_sf"/>
</dbReference>
<sequence>MIMRNARRYIVTGRVQGVGFRAATERSARELDLAGWVQNRRDGGVELVAAGDDAALDRLGDWLAVGPSMARVDHVEVAPADSDDDLPQPFAVR</sequence>
<dbReference type="GO" id="GO:0003998">
    <property type="term" value="F:acylphosphatase activity"/>
    <property type="evidence" value="ECO:0007669"/>
    <property type="project" value="UniProtKB-EC"/>
</dbReference>
<keyword evidence="10" id="KW-1185">Reference proteome</keyword>
<reference evidence="9 10" key="1">
    <citation type="submission" date="2013-10" db="EMBL/GenBank/DDBJ databases">
        <title>Salinisphaera orenii MK-B5 Genome Sequencing.</title>
        <authorList>
            <person name="Lai Q."/>
            <person name="Li C."/>
            <person name="Shao Z."/>
        </authorList>
    </citation>
    <scope>NUCLEOTIDE SEQUENCE [LARGE SCALE GENOMIC DNA]</scope>
    <source>
        <strain evidence="9 10">MK-B5</strain>
    </source>
</reference>
<dbReference type="InterPro" id="IPR017968">
    <property type="entry name" value="Acylphosphatase_CS"/>
</dbReference>
<dbReference type="PROSITE" id="PS00151">
    <property type="entry name" value="ACYLPHOSPHATASE_2"/>
    <property type="match status" value="1"/>
</dbReference>
<name>A0A423PSG9_9GAMM</name>
<dbReference type="PANTHER" id="PTHR47268:SF4">
    <property type="entry name" value="ACYLPHOSPHATASE"/>
    <property type="match status" value="1"/>
</dbReference>
<dbReference type="EMBL" id="AYKH01000009">
    <property type="protein sequence ID" value="ROO28533.1"/>
    <property type="molecule type" value="Genomic_DNA"/>
</dbReference>
<evidence type="ECO:0000256" key="7">
    <source>
        <dbReference type="RuleBase" id="RU004168"/>
    </source>
</evidence>
<evidence type="ECO:0000256" key="1">
    <source>
        <dbReference type="ARBA" id="ARBA00005614"/>
    </source>
</evidence>
<comment type="similarity">
    <text evidence="1 7">Belongs to the acylphosphatase family.</text>
</comment>
<feature type="active site" evidence="5">
    <location>
        <position position="39"/>
    </location>
</feature>
<comment type="caution">
    <text evidence="9">The sequence shown here is derived from an EMBL/GenBank/DDBJ whole genome shotgun (WGS) entry which is preliminary data.</text>
</comment>
<dbReference type="AlphaFoldDB" id="A0A423PSG9"/>
<dbReference type="EC" id="3.6.1.7" evidence="2 5"/>
<gene>
    <name evidence="9" type="ORF">SAOR_06075</name>
</gene>
<evidence type="ECO:0000256" key="6">
    <source>
        <dbReference type="RuleBase" id="RU000553"/>
    </source>
</evidence>
<dbReference type="PROSITE" id="PS00150">
    <property type="entry name" value="ACYLPHOSPHATASE_1"/>
    <property type="match status" value="1"/>
</dbReference>
<dbReference type="InterPro" id="IPR020456">
    <property type="entry name" value="Acylphosphatase"/>
</dbReference>
<dbReference type="PRINTS" id="PR00112">
    <property type="entry name" value="ACYLPHPHTASE"/>
</dbReference>
<evidence type="ECO:0000256" key="3">
    <source>
        <dbReference type="ARBA" id="ARBA00015991"/>
    </source>
</evidence>